<protein>
    <submittedName>
        <fullName evidence="1">Uncharacterized protein</fullName>
    </submittedName>
</protein>
<proteinExistence type="predicted"/>
<evidence type="ECO:0000313" key="1">
    <source>
        <dbReference type="EMBL" id="KAJ2972111.1"/>
    </source>
</evidence>
<sequence>MKFLASILLVLPALVSASALNGLPDASTGAADGASDEAADISSTGAPLTWPGCDCRGVPVPPPGTPRNATAPFVASYDRLGGSKTPAEFLRLWTGPDGSYKYPPQNGFQLDVNGNAINGSLQLEIGTLLDRFGSEYGSYVSAASAPFSQRALPPSSLDTDPNNPNFPYGYHLYRVVRPFTVVGGPIAPWFGQPGLGAQFYTGGVGNIMKLLADGLIVHEDPSVLVTRSQGPCT</sequence>
<organism evidence="1 2">
    <name type="scientific">Zarea fungicola</name>
    <dbReference type="NCBI Taxonomy" id="93591"/>
    <lineage>
        <taxon>Eukaryota</taxon>
        <taxon>Fungi</taxon>
        <taxon>Dikarya</taxon>
        <taxon>Ascomycota</taxon>
        <taxon>Pezizomycotina</taxon>
        <taxon>Sordariomycetes</taxon>
        <taxon>Hypocreomycetidae</taxon>
        <taxon>Hypocreales</taxon>
        <taxon>Cordycipitaceae</taxon>
        <taxon>Zarea</taxon>
    </lineage>
</organism>
<accession>A0ACC1N0G5</accession>
<reference evidence="1" key="1">
    <citation type="submission" date="2022-08" db="EMBL/GenBank/DDBJ databases">
        <title>Genome Sequence of Lecanicillium fungicola.</title>
        <authorList>
            <person name="Buettner E."/>
        </authorList>
    </citation>
    <scope>NUCLEOTIDE SEQUENCE</scope>
    <source>
        <strain evidence="1">Babe33</strain>
    </source>
</reference>
<dbReference type="EMBL" id="JANJQO010001212">
    <property type="protein sequence ID" value="KAJ2972111.1"/>
    <property type="molecule type" value="Genomic_DNA"/>
</dbReference>
<keyword evidence="2" id="KW-1185">Reference proteome</keyword>
<evidence type="ECO:0000313" key="2">
    <source>
        <dbReference type="Proteomes" id="UP001143910"/>
    </source>
</evidence>
<dbReference type="Proteomes" id="UP001143910">
    <property type="component" value="Unassembled WGS sequence"/>
</dbReference>
<name>A0ACC1N0G5_9HYPO</name>
<comment type="caution">
    <text evidence="1">The sequence shown here is derived from an EMBL/GenBank/DDBJ whole genome shotgun (WGS) entry which is preliminary data.</text>
</comment>
<gene>
    <name evidence="1" type="ORF">NQ176_g7344</name>
</gene>